<evidence type="ECO:0000259" key="1">
    <source>
        <dbReference type="Pfam" id="PF03108"/>
    </source>
</evidence>
<comment type="caution">
    <text evidence="3">The sequence shown here is derived from an EMBL/GenBank/DDBJ whole genome shotgun (WGS) entry which is preliminary data.</text>
</comment>
<feature type="domain" description="Transposase MuDR plant" evidence="1">
    <location>
        <begin position="93"/>
        <end position="153"/>
    </location>
</feature>
<dbReference type="Pfam" id="PF03108">
    <property type="entry name" value="DBD_Tnp_Mut"/>
    <property type="match status" value="1"/>
</dbReference>
<proteinExistence type="predicted"/>
<gene>
    <name evidence="3" type="ORF">CK203_100971</name>
</gene>
<dbReference type="EMBL" id="QGNW01001835">
    <property type="protein sequence ID" value="RVW29627.1"/>
    <property type="molecule type" value="Genomic_DNA"/>
</dbReference>
<reference evidence="3 4" key="1">
    <citation type="journal article" date="2018" name="PLoS Genet.">
        <title>Population sequencing reveals clonal diversity and ancestral inbreeding in the grapevine cultivar Chardonnay.</title>
        <authorList>
            <person name="Roach M.J."/>
            <person name="Johnson D.L."/>
            <person name="Bohlmann J."/>
            <person name="van Vuuren H.J."/>
            <person name="Jones S.J."/>
            <person name="Pretorius I.S."/>
            <person name="Schmidt S.A."/>
            <person name="Borneman A.R."/>
        </authorList>
    </citation>
    <scope>NUCLEOTIDE SEQUENCE [LARGE SCALE GENOMIC DNA]</scope>
    <source>
        <strain evidence="4">cv. Chardonnay</strain>
        <tissue evidence="3">Leaf</tissue>
    </source>
</reference>
<dbReference type="InterPro" id="IPR018289">
    <property type="entry name" value="MULE_transposase_dom"/>
</dbReference>
<sequence>MMGNGNTWVEEAKMHYTLKFNPRVIQDLEDEDDLITWFPIVMTLQIDPPITFSSSNASCDPIPNTMMLSRGFASRSADTEYIPLESIRFCEAILGSGHTFKNAEEFRNAIYQMSLGGRFEYKYKKNSPTHMSVKCSVDGCPWKITAHAVEGNVILRVHTYQVNHNHIAQDECSSKVKVSSKRGAVVVEDVFRTTPDYLPRQIWFIMGCRPVLAIDSCHLSGPYKGTLLSAIAYDADDGMFPLALGVVSSENYEDWKTFLASSISKPFEERKEKKMLCYFLDSIAYARLEIDYNQAFEKLVRFNENLAKWVAENNPEHWAMSKFLKKALG</sequence>
<dbReference type="Pfam" id="PF10551">
    <property type="entry name" value="MULE"/>
    <property type="match status" value="1"/>
</dbReference>
<dbReference type="PANTHER" id="PTHR31973:SF187">
    <property type="entry name" value="MUTATOR TRANSPOSASE MUDRA PROTEIN"/>
    <property type="match status" value="1"/>
</dbReference>
<feature type="domain" description="MULE transposase" evidence="2">
    <location>
        <begin position="211"/>
        <end position="281"/>
    </location>
</feature>
<evidence type="ECO:0000313" key="4">
    <source>
        <dbReference type="Proteomes" id="UP000288805"/>
    </source>
</evidence>
<name>A0A438D2J7_VITVI</name>
<protein>
    <submittedName>
        <fullName evidence="3">Uncharacterized protein</fullName>
    </submittedName>
</protein>
<evidence type="ECO:0000313" key="3">
    <source>
        <dbReference type="EMBL" id="RVW29627.1"/>
    </source>
</evidence>
<dbReference type="Proteomes" id="UP000288805">
    <property type="component" value="Unassembled WGS sequence"/>
</dbReference>
<evidence type="ECO:0000259" key="2">
    <source>
        <dbReference type="Pfam" id="PF10551"/>
    </source>
</evidence>
<organism evidence="3 4">
    <name type="scientific">Vitis vinifera</name>
    <name type="common">Grape</name>
    <dbReference type="NCBI Taxonomy" id="29760"/>
    <lineage>
        <taxon>Eukaryota</taxon>
        <taxon>Viridiplantae</taxon>
        <taxon>Streptophyta</taxon>
        <taxon>Embryophyta</taxon>
        <taxon>Tracheophyta</taxon>
        <taxon>Spermatophyta</taxon>
        <taxon>Magnoliopsida</taxon>
        <taxon>eudicotyledons</taxon>
        <taxon>Gunneridae</taxon>
        <taxon>Pentapetalae</taxon>
        <taxon>rosids</taxon>
        <taxon>Vitales</taxon>
        <taxon>Vitaceae</taxon>
        <taxon>Viteae</taxon>
        <taxon>Vitis</taxon>
    </lineage>
</organism>
<accession>A0A438D2J7</accession>
<dbReference type="AlphaFoldDB" id="A0A438D2J7"/>
<dbReference type="InterPro" id="IPR004332">
    <property type="entry name" value="Transposase_MuDR"/>
</dbReference>
<dbReference type="PANTHER" id="PTHR31973">
    <property type="entry name" value="POLYPROTEIN, PUTATIVE-RELATED"/>
    <property type="match status" value="1"/>
</dbReference>